<evidence type="ECO:0000313" key="2">
    <source>
        <dbReference type="Proteomes" id="UP000796880"/>
    </source>
</evidence>
<reference evidence="1" key="1">
    <citation type="submission" date="2020-03" db="EMBL/GenBank/DDBJ databases">
        <title>A high-quality chromosome-level genome assembly of a woody plant with both climbing and erect habits, Rhamnella rubrinervis.</title>
        <authorList>
            <person name="Lu Z."/>
            <person name="Yang Y."/>
            <person name="Zhu X."/>
            <person name="Sun Y."/>
        </authorList>
    </citation>
    <scope>NUCLEOTIDE SEQUENCE</scope>
    <source>
        <strain evidence="1">BYM</strain>
        <tissue evidence="1">Leaf</tissue>
    </source>
</reference>
<comment type="caution">
    <text evidence="1">The sequence shown here is derived from an EMBL/GenBank/DDBJ whole genome shotgun (WGS) entry which is preliminary data.</text>
</comment>
<dbReference type="EMBL" id="VOIH02000003">
    <property type="protein sequence ID" value="KAF3451259.1"/>
    <property type="molecule type" value="Genomic_DNA"/>
</dbReference>
<accession>A0A8K0HGD5</accession>
<dbReference type="Proteomes" id="UP000796880">
    <property type="component" value="Unassembled WGS sequence"/>
</dbReference>
<dbReference type="AlphaFoldDB" id="A0A8K0HGD5"/>
<proteinExistence type="predicted"/>
<keyword evidence="2" id="KW-1185">Reference proteome</keyword>
<name>A0A8K0HGD5_9ROSA</name>
<gene>
    <name evidence="1" type="ORF">FNV43_RR07354</name>
</gene>
<protein>
    <submittedName>
        <fullName evidence="1">Uncharacterized protein</fullName>
    </submittedName>
</protein>
<sequence length="272" mass="30322">MSPSHHTANQNDGVAGWTVDFDFDQNLDFVIYGNKHKEYIEDNKPLSLNQPTSGQDPTVTGPCVDLKGVDSDQSQLYTKIPLLTHILSVAWASESSEGHGTLLGHPSRKRSGDKAMLGWTYSCYPCGEGMYGFVTSYTMSFSLCSSPLRKMVINSGKEGPQQIYELGSSIELMQQGLRSCLARHARGVKGLIVCSSTRKFSWSLSKMTRGFQPHKSASKRHARSADFAICMEFIERRRVNVKFTSSEVGKMRAAHVKRCYLPKRLGQINFPL</sequence>
<organism evidence="1 2">
    <name type="scientific">Rhamnella rubrinervis</name>
    <dbReference type="NCBI Taxonomy" id="2594499"/>
    <lineage>
        <taxon>Eukaryota</taxon>
        <taxon>Viridiplantae</taxon>
        <taxon>Streptophyta</taxon>
        <taxon>Embryophyta</taxon>
        <taxon>Tracheophyta</taxon>
        <taxon>Spermatophyta</taxon>
        <taxon>Magnoliopsida</taxon>
        <taxon>eudicotyledons</taxon>
        <taxon>Gunneridae</taxon>
        <taxon>Pentapetalae</taxon>
        <taxon>rosids</taxon>
        <taxon>fabids</taxon>
        <taxon>Rosales</taxon>
        <taxon>Rhamnaceae</taxon>
        <taxon>rhamnoid group</taxon>
        <taxon>Rhamneae</taxon>
        <taxon>Rhamnella</taxon>
    </lineage>
</organism>
<evidence type="ECO:0000313" key="1">
    <source>
        <dbReference type="EMBL" id="KAF3451259.1"/>
    </source>
</evidence>